<proteinExistence type="predicted"/>
<dbReference type="OrthoDB" id="5426165at2759"/>
<protein>
    <submittedName>
        <fullName evidence="1">Uncharacterized protein</fullName>
    </submittedName>
</protein>
<keyword evidence="2" id="KW-1185">Reference proteome</keyword>
<dbReference type="EMBL" id="AZNF01000005">
    <property type="protein sequence ID" value="KID66595.1"/>
    <property type="molecule type" value="Genomic_DNA"/>
</dbReference>
<sequence>MAAMATDDISTVFLIGLVKLWQNNRELRKYEVIDEERRSRITEMKHCGIRHMSYSNVPFGVRAIERGVEVEGIWIAGSRPAEASQTASSAPSAIEGSKQAVPGGEKVYYCLEDAQESVGESSNAAFTRSSALSAPDVHHVAEYSDYAVEHNEENHGQAQAEVEGSIAGLECCQQPAEHETGLRLCPGIREQDASQAELWV</sequence>
<dbReference type="PANTHER" id="PTHR40623:SF2">
    <property type="entry name" value="INTEGRAL MEMBRANE PROTEIN"/>
    <property type="match status" value="1"/>
</dbReference>
<dbReference type="HOGENOM" id="CLU_1366524_0_0_1"/>
<reference evidence="1 2" key="1">
    <citation type="journal article" date="2014" name="Proc. Natl. Acad. Sci. U.S.A.">
        <title>Trajectory and genomic determinants of fungal-pathogen speciation and host adaptation.</title>
        <authorList>
            <person name="Hu X."/>
            <person name="Xiao G."/>
            <person name="Zheng P."/>
            <person name="Shang Y."/>
            <person name="Su Y."/>
            <person name="Zhang X."/>
            <person name="Liu X."/>
            <person name="Zhan S."/>
            <person name="St Leger R.J."/>
            <person name="Wang C."/>
        </authorList>
    </citation>
    <scope>NUCLEOTIDE SEQUENCE [LARGE SCALE GENOMIC DNA]</scope>
    <source>
        <strain evidence="1 2">ARSEF 549</strain>
    </source>
</reference>
<evidence type="ECO:0000313" key="1">
    <source>
        <dbReference type="EMBL" id="KID66595.1"/>
    </source>
</evidence>
<feature type="non-terminal residue" evidence="1">
    <location>
        <position position="1"/>
    </location>
</feature>
<accession>A0A0B4EXK0</accession>
<evidence type="ECO:0000313" key="2">
    <source>
        <dbReference type="Proteomes" id="UP000031186"/>
    </source>
</evidence>
<name>A0A0B4EXK0_METAF</name>
<dbReference type="PANTHER" id="PTHR40623">
    <property type="entry name" value="INTEGRAL MEMBRANE PROTEIN"/>
    <property type="match status" value="1"/>
</dbReference>
<gene>
    <name evidence="1" type="ORF">MAN_04876</name>
</gene>
<dbReference type="Proteomes" id="UP000031186">
    <property type="component" value="Unassembled WGS sequence"/>
</dbReference>
<organism evidence="1 2">
    <name type="scientific">Metarhizium anisopliae (strain ARSEF 549)</name>
    <dbReference type="NCBI Taxonomy" id="3151832"/>
    <lineage>
        <taxon>Eukaryota</taxon>
        <taxon>Fungi</taxon>
        <taxon>Dikarya</taxon>
        <taxon>Ascomycota</taxon>
        <taxon>Pezizomycotina</taxon>
        <taxon>Sordariomycetes</taxon>
        <taxon>Hypocreomycetidae</taxon>
        <taxon>Hypocreales</taxon>
        <taxon>Clavicipitaceae</taxon>
        <taxon>Metarhizium</taxon>
    </lineage>
</organism>
<dbReference type="AlphaFoldDB" id="A0A0B4EXK0"/>
<dbReference type="VEuPathDB" id="FungiDB:MAN_04876"/>
<comment type="caution">
    <text evidence="1">The sequence shown here is derived from an EMBL/GenBank/DDBJ whole genome shotgun (WGS) entry which is preliminary data.</text>
</comment>